<dbReference type="Pfam" id="PF14347">
    <property type="entry name" value="DUF4399"/>
    <property type="match status" value="1"/>
</dbReference>
<evidence type="ECO:0000259" key="1">
    <source>
        <dbReference type="Pfam" id="PF14347"/>
    </source>
</evidence>
<protein>
    <recommendedName>
        <fullName evidence="1">DUF4399 domain-containing protein</fullName>
    </recommendedName>
</protein>
<comment type="caution">
    <text evidence="2">The sequence shown here is derived from an EMBL/GenBank/DDBJ whole genome shotgun (WGS) entry which is preliminary data.</text>
</comment>
<evidence type="ECO:0000313" key="3">
    <source>
        <dbReference type="Proteomes" id="UP000031572"/>
    </source>
</evidence>
<dbReference type="STRING" id="709839.TSA66_10720"/>
<name>A0A0C2BIW3_9BURK</name>
<organism evidence="2 3">
    <name type="scientific">Noviherbaspirillum autotrophicum</name>
    <dbReference type="NCBI Taxonomy" id="709839"/>
    <lineage>
        <taxon>Bacteria</taxon>
        <taxon>Pseudomonadati</taxon>
        <taxon>Pseudomonadota</taxon>
        <taxon>Betaproteobacteria</taxon>
        <taxon>Burkholderiales</taxon>
        <taxon>Oxalobacteraceae</taxon>
        <taxon>Noviherbaspirillum</taxon>
    </lineage>
</organism>
<reference evidence="2 3" key="1">
    <citation type="submission" date="2014-12" db="EMBL/GenBank/DDBJ databases">
        <title>Denitrispirillum autotrophicum gen. nov., sp. nov., Denitrifying, Facultatively Autotrophic Bacteria Isolated from Rice Paddy Soil.</title>
        <authorList>
            <person name="Ishii S."/>
            <person name="Ashida N."/>
            <person name="Ohno H."/>
            <person name="Otsuka S."/>
            <person name="Yokota A."/>
            <person name="Senoo K."/>
        </authorList>
    </citation>
    <scope>NUCLEOTIDE SEQUENCE [LARGE SCALE GENOMIC DNA]</scope>
    <source>
        <strain evidence="2 3">TSA66</strain>
    </source>
</reference>
<dbReference type="AlphaFoldDB" id="A0A0C2BIW3"/>
<feature type="domain" description="DUF4399" evidence="1">
    <location>
        <begin position="40"/>
        <end position="129"/>
    </location>
</feature>
<dbReference type="Proteomes" id="UP000031572">
    <property type="component" value="Unassembled WGS sequence"/>
</dbReference>
<gene>
    <name evidence="2" type="ORF">TSA66_10720</name>
</gene>
<dbReference type="InterPro" id="IPR025512">
    <property type="entry name" value="DUF4399"/>
</dbReference>
<proteinExistence type="predicted"/>
<evidence type="ECO:0000313" key="2">
    <source>
        <dbReference type="EMBL" id="KIF81175.1"/>
    </source>
</evidence>
<keyword evidence="3" id="KW-1185">Reference proteome</keyword>
<dbReference type="EMBL" id="JWJG01000028">
    <property type="protein sequence ID" value="KIF81175.1"/>
    <property type="molecule type" value="Genomic_DNA"/>
</dbReference>
<accession>A0A0C2BIW3</accession>
<sequence>MDVCSANGAAERTRPLVNEAKAVYFVNLRDGDKVTSPFRIAFGLVGMGIAPAGVNVENTGHHHLLIDQKLTNDMLVKPIPFTEKYRHFGKGETEATLDLPVGKHTLRLVFANAYHQPYYVSSKEVTIEVLSKNGFAKP</sequence>